<dbReference type="AlphaFoldDB" id="A0A9X2HJX4"/>
<evidence type="ECO:0000313" key="2">
    <source>
        <dbReference type="Proteomes" id="UP001139502"/>
    </source>
</evidence>
<comment type="caution">
    <text evidence="1">The sequence shown here is derived from an EMBL/GenBank/DDBJ whole genome shotgun (WGS) entry which is preliminary data.</text>
</comment>
<keyword evidence="2" id="KW-1185">Reference proteome</keyword>
<reference evidence="1" key="1">
    <citation type="submission" date="2022-06" db="EMBL/GenBank/DDBJ databases">
        <title>Rothia sp. isolated from sandalwood seedling.</title>
        <authorList>
            <person name="Tuikhar N."/>
            <person name="Kirdat K."/>
            <person name="Thorat V."/>
            <person name="Swetha P."/>
            <person name="Padma S."/>
            <person name="Sundararaj R."/>
            <person name="Yadav A."/>
        </authorList>
    </citation>
    <scope>NUCLEOTIDE SEQUENCE</scope>
    <source>
        <strain evidence="1">AR01</strain>
    </source>
</reference>
<dbReference type="Proteomes" id="UP001139502">
    <property type="component" value="Unassembled WGS sequence"/>
</dbReference>
<proteinExistence type="predicted"/>
<gene>
    <name evidence="1" type="ORF">NBM05_14095</name>
</gene>
<name>A0A9X2HJX4_9MICC</name>
<protein>
    <submittedName>
        <fullName evidence="1">Uncharacterized protein</fullName>
    </submittedName>
</protein>
<dbReference type="RefSeq" id="WP_254168761.1">
    <property type="nucleotide sequence ID" value="NZ_JANAFB010000052.1"/>
</dbReference>
<organism evidence="1 2">
    <name type="scientific">Rothia santali</name>
    <dbReference type="NCBI Taxonomy" id="2949643"/>
    <lineage>
        <taxon>Bacteria</taxon>
        <taxon>Bacillati</taxon>
        <taxon>Actinomycetota</taxon>
        <taxon>Actinomycetes</taxon>
        <taxon>Micrococcales</taxon>
        <taxon>Micrococcaceae</taxon>
        <taxon>Rothia</taxon>
    </lineage>
</organism>
<accession>A0A9X2HJX4</accession>
<feature type="non-terminal residue" evidence="1">
    <location>
        <position position="1"/>
    </location>
</feature>
<sequence>VSDGTWSALRMGVYAEGAPLLPGGVPVQPDRLAASGGVALPRLPADGGGSAVVEVRVWLAPDAPREAYLAGFPLDLDVVGETTAGERFSTEVEFS</sequence>
<dbReference type="EMBL" id="JANAFB010000052">
    <property type="protein sequence ID" value="MCP3427111.1"/>
    <property type="molecule type" value="Genomic_DNA"/>
</dbReference>
<evidence type="ECO:0000313" key="1">
    <source>
        <dbReference type="EMBL" id="MCP3427111.1"/>
    </source>
</evidence>